<dbReference type="InterPro" id="IPR003721">
    <property type="entry name" value="Pantoate_ligase"/>
</dbReference>
<keyword evidence="4 8" id="KW-0566">Pantothenate biosynthesis</keyword>
<comment type="catalytic activity">
    <reaction evidence="7 8">
        <text>(R)-pantoate + beta-alanine + ATP = (R)-pantothenate + AMP + diphosphate + H(+)</text>
        <dbReference type="Rhea" id="RHEA:10912"/>
        <dbReference type="ChEBI" id="CHEBI:15378"/>
        <dbReference type="ChEBI" id="CHEBI:15980"/>
        <dbReference type="ChEBI" id="CHEBI:29032"/>
        <dbReference type="ChEBI" id="CHEBI:30616"/>
        <dbReference type="ChEBI" id="CHEBI:33019"/>
        <dbReference type="ChEBI" id="CHEBI:57966"/>
        <dbReference type="ChEBI" id="CHEBI:456215"/>
        <dbReference type="EC" id="6.3.2.1"/>
    </reaction>
</comment>
<evidence type="ECO:0000256" key="3">
    <source>
        <dbReference type="ARBA" id="ARBA00022598"/>
    </source>
</evidence>
<dbReference type="InterPro" id="IPR004821">
    <property type="entry name" value="Cyt_trans-like"/>
</dbReference>
<evidence type="ECO:0000313" key="10">
    <source>
        <dbReference type="Proteomes" id="UP001231915"/>
    </source>
</evidence>
<evidence type="ECO:0000256" key="1">
    <source>
        <dbReference type="ARBA" id="ARBA00004990"/>
    </source>
</evidence>
<evidence type="ECO:0000256" key="4">
    <source>
        <dbReference type="ARBA" id="ARBA00022655"/>
    </source>
</evidence>
<feature type="binding site" evidence="8">
    <location>
        <begin position="30"/>
        <end position="37"/>
    </location>
    <ligand>
        <name>ATP</name>
        <dbReference type="ChEBI" id="CHEBI:30616"/>
    </ligand>
</feature>
<keyword evidence="10" id="KW-1185">Reference proteome</keyword>
<feature type="active site" description="Proton donor" evidence="8">
    <location>
        <position position="37"/>
    </location>
</feature>
<keyword evidence="3 8" id="KW-0436">Ligase</keyword>
<keyword evidence="6 8" id="KW-0067">ATP-binding</keyword>
<gene>
    <name evidence="8 9" type="primary">panC</name>
    <name evidence="9" type="ORF">QNM18_12675</name>
</gene>
<comment type="function">
    <text evidence="8">Catalyzes the condensation of pantoate with beta-alanine in an ATP-dependent reaction via a pantoyl-adenylate intermediate.</text>
</comment>
<feature type="binding site" evidence="8">
    <location>
        <position position="61"/>
    </location>
    <ligand>
        <name>beta-alanine</name>
        <dbReference type="ChEBI" id="CHEBI:57966"/>
    </ligand>
</feature>
<organism evidence="9 10">
    <name type="scientific">Pseudoalteromonas obscura</name>
    <dbReference type="NCBI Taxonomy" id="3048491"/>
    <lineage>
        <taxon>Bacteria</taxon>
        <taxon>Pseudomonadati</taxon>
        <taxon>Pseudomonadota</taxon>
        <taxon>Gammaproteobacteria</taxon>
        <taxon>Alteromonadales</taxon>
        <taxon>Pseudoalteromonadaceae</taxon>
        <taxon>Pseudoalteromonas</taxon>
    </lineage>
</organism>
<comment type="similarity">
    <text evidence="2 8">Belongs to the pantothenate synthetase family.</text>
</comment>
<feature type="binding site" evidence="8">
    <location>
        <position position="155"/>
    </location>
    <ligand>
        <name>(R)-pantoate</name>
        <dbReference type="ChEBI" id="CHEBI:15980"/>
    </ligand>
</feature>
<name>A0ABT7ELI4_9GAMM</name>
<comment type="caution">
    <text evidence="8">Lacks conserved residue(s) required for the propagation of feature annotation.</text>
</comment>
<dbReference type="Gene3D" id="3.40.50.620">
    <property type="entry name" value="HUPs"/>
    <property type="match status" value="1"/>
</dbReference>
<proteinExistence type="inferred from homology"/>
<dbReference type="RefSeq" id="WP_211011131.1">
    <property type="nucleotide sequence ID" value="NZ_JASJUT010000004.1"/>
</dbReference>
<dbReference type="Proteomes" id="UP001231915">
    <property type="component" value="Unassembled WGS sequence"/>
</dbReference>
<keyword evidence="5 8" id="KW-0547">Nucleotide-binding</keyword>
<comment type="caution">
    <text evidence="9">The sequence shown here is derived from an EMBL/GenBank/DDBJ whole genome shotgun (WGS) entry which is preliminary data.</text>
</comment>
<evidence type="ECO:0000256" key="6">
    <source>
        <dbReference type="ARBA" id="ARBA00022840"/>
    </source>
</evidence>
<dbReference type="CDD" id="cd00560">
    <property type="entry name" value="PanC"/>
    <property type="match status" value="1"/>
</dbReference>
<dbReference type="PANTHER" id="PTHR21299:SF1">
    <property type="entry name" value="PANTOATE--BETA-ALANINE LIGASE"/>
    <property type="match status" value="1"/>
</dbReference>
<evidence type="ECO:0000256" key="2">
    <source>
        <dbReference type="ARBA" id="ARBA00009256"/>
    </source>
</evidence>
<dbReference type="NCBIfam" id="TIGR00018">
    <property type="entry name" value="panC"/>
    <property type="match status" value="1"/>
</dbReference>
<evidence type="ECO:0000256" key="8">
    <source>
        <dbReference type="HAMAP-Rule" id="MF_00158"/>
    </source>
</evidence>
<dbReference type="EMBL" id="JASJUT010000004">
    <property type="protein sequence ID" value="MDK2595906.1"/>
    <property type="molecule type" value="Genomic_DNA"/>
</dbReference>
<dbReference type="GO" id="GO:0016874">
    <property type="term" value="F:ligase activity"/>
    <property type="evidence" value="ECO:0007669"/>
    <property type="project" value="UniProtKB-KW"/>
</dbReference>
<dbReference type="HAMAP" id="MF_00158">
    <property type="entry name" value="PanC"/>
    <property type="match status" value="1"/>
</dbReference>
<dbReference type="Gene3D" id="3.30.1300.10">
    <property type="entry name" value="Pantoate-beta-alanine ligase, C-terminal domain"/>
    <property type="match status" value="1"/>
</dbReference>
<feature type="binding site" evidence="8">
    <location>
        <begin position="149"/>
        <end position="152"/>
    </location>
    <ligand>
        <name>ATP</name>
        <dbReference type="ChEBI" id="CHEBI:30616"/>
    </ligand>
</feature>
<comment type="subunit">
    <text evidence="8">Homodimer.</text>
</comment>
<sequence>MQSITEIKSLRSQIKAWRQQGHSIAFVPTMGNLHQGHFSLVEKAKTLADKVVVSIFVNPMQFGKNEDLDSYPRTLVQDKQGLAELGTDIVFTPSVETIYPNGLATQSFVDVPGVSEGYCGGAREGHFRGVATVVTKLFNLVQPDFACFGEKDYQQLQVIKTMVHDLSMPIEIIGVPTQREVTGLAMSSRNGYLSEQEKDVAKVLYKVLSQTATALKSGERQFDSLESEAKSELAQAGLKPDYFSIAHRDTLKPAQQSDEAFVVLAAAFLGSVRLIDNIQVVN</sequence>
<comment type="miscellaneous">
    <text evidence="8">The reaction proceeds by a bi uni uni bi ping pong mechanism.</text>
</comment>
<feature type="binding site" evidence="8">
    <location>
        <begin position="186"/>
        <end position="189"/>
    </location>
    <ligand>
        <name>ATP</name>
        <dbReference type="ChEBI" id="CHEBI:30616"/>
    </ligand>
</feature>
<comment type="pathway">
    <text evidence="1 8">Cofactor biosynthesis; (R)-pantothenate biosynthesis; (R)-pantothenate from (R)-pantoate and beta-alanine: step 1/1.</text>
</comment>
<evidence type="ECO:0000256" key="7">
    <source>
        <dbReference type="ARBA" id="ARBA00048258"/>
    </source>
</evidence>
<dbReference type="InterPro" id="IPR014729">
    <property type="entry name" value="Rossmann-like_a/b/a_fold"/>
</dbReference>
<dbReference type="InterPro" id="IPR042176">
    <property type="entry name" value="Pantoate_ligase_C"/>
</dbReference>
<keyword evidence="8" id="KW-0963">Cytoplasm</keyword>
<reference evidence="9 10" key="1">
    <citation type="submission" date="2023-05" db="EMBL/GenBank/DDBJ databases">
        <title>Pseudoalteromonas ardens sp. nov., Pseudoalteromonas obscura sp. nov., and Pseudoalteromonas umbrosa sp. nov., isolated from the coral Montipora capitata.</title>
        <authorList>
            <person name="Thomas E.M."/>
            <person name="Smith E.M."/>
            <person name="Papke E."/>
            <person name="Shlafstein M.D."/>
            <person name="Oline D.K."/>
            <person name="Videau P."/>
            <person name="Saw J.H."/>
            <person name="Strangman W.K."/>
            <person name="Ushijima B."/>
        </authorList>
    </citation>
    <scope>NUCLEOTIDE SEQUENCE [LARGE SCALE GENOMIC DNA]</scope>
    <source>
        <strain evidence="9 10">P94</strain>
    </source>
</reference>
<dbReference type="SUPFAM" id="SSF52374">
    <property type="entry name" value="Nucleotidylyl transferase"/>
    <property type="match status" value="1"/>
</dbReference>
<comment type="subcellular location">
    <subcellularLocation>
        <location evidence="8">Cytoplasm</location>
    </subcellularLocation>
</comment>
<dbReference type="EC" id="6.3.2.1" evidence="8"/>
<protein>
    <recommendedName>
        <fullName evidence="8">Pantothenate synthetase</fullName>
        <shortName evidence="8">PS</shortName>
        <ecNumber evidence="8">6.3.2.1</ecNumber>
    </recommendedName>
    <alternativeName>
        <fullName evidence="8">Pantoate--beta-alanine ligase</fullName>
    </alternativeName>
    <alternativeName>
        <fullName evidence="8">Pantoate-activating enzyme</fullName>
    </alternativeName>
</protein>
<dbReference type="PANTHER" id="PTHR21299">
    <property type="entry name" value="CYTIDYLATE KINASE/PANTOATE-BETA-ALANINE LIGASE"/>
    <property type="match status" value="1"/>
</dbReference>
<accession>A0ABT7ELI4</accession>
<feature type="binding site" evidence="8">
    <location>
        <position position="61"/>
    </location>
    <ligand>
        <name>(R)-pantoate</name>
        <dbReference type="ChEBI" id="CHEBI:15980"/>
    </ligand>
</feature>
<dbReference type="NCBIfam" id="TIGR00125">
    <property type="entry name" value="cyt_tran_rel"/>
    <property type="match status" value="1"/>
</dbReference>
<evidence type="ECO:0000313" key="9">
    <source>
        <dbReference type="EMBL" id="MDK2595906.1"/>
    </source>
</evidence>
<evidence type="ECO:0000256" key="5">
    <source>
        <dbReference type="ARBA" id="ARBA00022741"/>
    </source>
</evidence>
<dbReference type="Pfam" id="PF02569">
    <property type="entry name" value="Pantoate_ligase"/>
    <property type="match status" value="1"/>
</dbReference>